<reference evidence="2 3" key="1">
    <citation type="submission" date="2020-05" db="EMBL/GenBank/DDBJ databases">
        <title>DNA-SIP metagenomic assembled genomes.</title>
        <authorList>
            <person name="Yu J."/>
        </authorList>
    </citation>
    <scope>NUCLEOTIDE SEQUENCE [LARGE SCALE GENOMIC DNA]</scope>
    <source>
        <strain evidence="2">Bin5.27</strain>
    </source>
</reference>
<proteinExistence type="predicted"/>
<dbReference type="AlphaFoldDB" id="A0A850C3P8"/>
<evidence type="ECO:0000256" key="1">
    <source>
        <dbReference type="SAM" id="MobiDB-lite"/>
    </source>
</evidence>
<feature type="compositionally biased region" description="Polar residues" evidence="1">
    <location>
        <begin position="1"/>
        <end position="10"/>
    </location>
</feature>
<evidence type="ECO:0000313" key="3">
    <source>
        <dbReference type="Proteomes" id="UP000574690"/>
    </source>
</evidence>
<accession>A0A850C3P8</accession>
<name>A0A850C3P8_9ACTN</name>
<feature type="region of interest" description="Disordered" evidence="1">
    <location>
        <begin position="1"/>
        <end position="21"/>
    </location>
</feature>
<dbReference type="EMBL" id="JABFXE010000451">
    <property type="protein sequence ID" value="NUQ88925.1"/>
    <property type="molecule type" value="Genomic_DNA"/>
</dbReference>
<dbReference type="Proteomes" id="UP000574690">
    <property type="component" value="Unassembled WGS sequence"/>
</dbReference>
<organism evidence="2 3">
    <name type="scientific">Glycomyces artemisiae</name>
    <dbReference type="NCBI Taxonomy" id="1076443"/>
    <lineage>
        <taxon>Bacteria</taxon>
        <taxon>Bacillati</taxon>
        <taxon>Actinomycetota</taxon>
        <taxon>Actinomycetes</taxon>
        <taxon>Glycomycetales</taxon>
        <taxon>Glycomycetaceae</taxon>
        <taxon>Glycomyces</taxon>
    </lineage>
</organism>
<sequence>MRTSNPTATFQLPPPRPVASTPTQLLHAGLAAAMPAAGFAAFSGLDDSGRCTIPTWPHWSMWDAQHVTEAGTHEHRVTYDEADDIVTGWIVDRAPSHIPHASERGIPAILDALRADGVLLAVA</sequence>
<comment type="caution">
    <text evidence="2">The sequence shown here is derived from an EMBL/GenBank/DDBJ whole genome shotgun (WGS) entry which is preliminary data.</text>
</comment>
<protein>
    <submittedName>
        <fullName evidence="2">Uncharacterized protein</fullName>
    </submittedName>
</protein>
<gene>
    <name evidence="2" type="ORF">HOQ43_10735</name>
</gene>
<evidence type="ECO:0000313" key="2">
    <source>
        <dbReference type="EMBL" id="NUQ88925.1"/>
    </source>
</evidence>